<dbReference type="Proteomes" id="UP000199421">
    <property type="component" value="Unassembled WGS sequence"/>
</dbReference>
<dbReference type="InterPro" id="IPR050565">
    <property type="entry name" value="LYPA1-2/EST-like"/>
</dbReference>
<dbReference type="RefSeq" id="WP_093326587.1">
    <property type="nucleotide sequence ID" value="NZ_FOAF01000004.1"/>
</dbReference>
<feature type="domain" description="Phospholipase/carboxylesterase/thioesterase" evidence="3">
    <location>
        <begin position="20"/>
        <end position="204"/>
    </location>
</feature>
<gene>
    <name evidence="4" type="ORF">SAMN05661044_03441</name>
</gene>
<comment type="similarity">
    <text evidence="1">Belongs to the AB hydrolase superfamily. AB hydrolase 2 family.</text>
</comment>
<name>A0A1H7TDC0_OLID1</name>
<dbReference type="STRING" id="407022.SAMN05661044_03441"/>
<dbReference type="SUPFAM" id="SSF53474">
    <property type="entry name" value="alpha/beta-Hydrolases"/>
    <property type="match status" value="1"/>
</dbReference>
<sequence>MYTHRKQFIKGGKPFTETDKAIVMIHGRGGSAEDIISLQRFLSIEDMAIYAPQATNNSWYPYSFMASEQDNQPALDSAIVTIGEAVEEIKANGIKEEDIYFLGFSQGACLTLEYVARNAKKYGGVIAFTGGLIGKQLINDRYRGDFQGSRILISSSDPDPHVPVSRVMETVEVLKTFGGEITLQLYKNKSHSISKEELELANKLLVHA</sequence>
<dbReference type="GO" id="GO:0016787">
    <property type="term" value="F:hydrolase activity"/>
    <property type="evidence" value="ECO:0007669"/>
    <property type="project" value="UniProtKB-KW"/>
</dbReference>
<dbReference type="InterPro" id="IPR029058">
    <property type="entry name" value="AB_hydrolase_fold"/>
</dbReference>
<dbReference type="EMBL" id="FOAF01000004">
    <property type="protein sequence ID" value="SEL81827.1"/>
    <property type="molecule type" value="Genomic_DNA"/>
</dbReference>
<keyword evidence="2" id="KW-0378">Hydrolase</keyword>
<evidence type="ECO:0000259" key="3">
    <source>
        <dbReference type="Pfam" id="PF02230"/>
    </source>
</evidence>
<proteinExistence type="inferred from homology"/>
<dbReference type="OrthoDB" id="9801763at2"/>
<organism evidence="4 5">
    <name type="scientific">Olivibacter domesticus</name>
    <name type="common">Pseudosphingobacterium domesticum</name>
    <dbReference type="NCBI Taxonomy" id="407022"/>
    <lineage>
        <taxon>Bacteria</taxon>
        <taxon>Pseudomonadati</taxon>
        <taxon>Bacteroidota</taxon>
        <taxon>Sphingobacteriia</taxon>
        <taxon>Sphingobacteriales</taxon>
        <taxon>Sphingobacteriaceae</taxon>
        <taxon>Olivibacter</taxon>
    </lineage>
</organism>
<dbReference type="PANTHER" id="PTHR10655:SF17">
    <property type="entry name" value="LYSOPHOSPHOLIPASE-LIKE PROTEIN 1"/>
    <property type="match status" value="1"/>
</dbReference>
<dbReference type="PANTHER" id="PTHR10655">
    <property type="entry name" value="LYSOPHOSPHOLIPASE-RELATED"/>
    <property type="match status" value="1"/>
</dbReference>
<evidence type="ECO:0000256" key="1">
    <source>
        <dbReference type="ARBA" id="ARBA00006499"/>
    </source>
</evidence>
<evidence type="ECO:0000313" key="5">
    <source>
        <dbReference type="Proteomes" id="UP000199421"/>
    </source>
</evidence>
<dbReference type="Gene3D" id="3.40.50.1820">
    <property type="entry name" value="alpha/beta hydrolase"/>
    <property type="match status" value="1"/>
</dbReference>
<dbReference type="AlphaFoldDB" id="A0A1H7TDC0"/>
<dbReference type="Pfam" id="PF02230">
    <property type="entry name" value="Abhydrolase_2"/>
    <property type="match status" value="1"/>
</dbReference>
<protein>
    <submittedName>
        <fullName evidence="4">Phospholipase/carboxylesterase</fullName>
    </submittedName>
</protein>
<keyword evidence="5" id="KW-1185">Reference proteome</keyword>
<evidence type="ECO:0000256" key="2">
    <source>
        <dbReference type="ARBA" id="ARBA00022801"/>
    </source>
</evidence>
<accession>A0A1H7TDC0</accession>
<reference evidence="5" key="1">
    <citation type="submission" date="2016-10" db="EMBL/GenBank/DDBJ databases">
        <authorList>
            <person name="Varghese N."/>
            <person name="Submissions S."/>
        </authorList>
    </citation>
    <scope>NUCLEOTIDE SEQUENCE [LARGE SCALE GENOMIC DNA]</scope>
    <source>
        <strain evidence="5">DSM 18733</strain>
    </source>
</reference>
<evidence type="ECO:0000313" key="4">
    <source>
        <dbReference type="EMBL" id="SEL81827.1"/>
    </source>
</evidence>
<dbReference type="InterPro" id="IPR003140">
    <property type="entry name" value="PLipase/COase/thioEstase"/>
</dbReference>